<reference evidence="1 2" key="1">
    <citation type="submission" date="2020-07" db="EMBL/GenBank/DDBJ databases">
        <authorList>
            <person name="Cui H."/>
        </authorList>
    </citation>
    <scope>NUCLEOTIDE SEQUENCE [LARGE SCALE GENOMIC DNA]</scope>
    <source>
        <strain evidence="1 2">YPL8</strain>
    </source>
</reference>
<evidence type="ECO:0000313" key="2">
    <source>
        <dbReference type="Proteomes" id="UP000509241"/>
    </source>
</evidence>
<organism evidence="1 2">
    <name type="scientific">Natrinema halophilum</name>
    <dbReference type="NCBI Taxonomy" id="1699371"/>
    <lineage>
        <taxon>Archaea</taxon>
        <taxon>Methanobacteriati</taxon>
        <taxon>Methanobacteriota</taxon>
        <taxon>Stenosarchaea group</taxon>
        <taxon>Halobacteria</taxon>
        <taxon>Halobacteriales</taxon>
        <taxon>Natrialbaceae</taxon>
        <taxon>Natrinema</taxon>
    </lineage>
</organism>
<evidence type="ECO:0000313" key="1">
    <source>
        <dbReference type="EMBL" id="QLG48115.1"/>
    </source>
</evidence>
<gene>
    <name evidence="1" type="ORF">HYG82_04260</name>
</gene>
<dbReference type="Proteomes" id="UP000509241">
    <property type="component" value="Chromosome"/>
</dbReference>
<sequence length="138" mass="13775">MQQKGATFASQPVLGRAFGRVLASREETATDEDSQSRIQPGAIDHGIGPLEGVCDSTLVAPSAVALATGDGLEAIALEGGEGGPDDFAVGSGSVTGWYVCSSGAFKAPRTSSIMASRVDLGAICGLGVSSTGPFSTLL</sequence>
<accession>A0A7D5H5N0</accession>
<dbReference type="RefSeq" id="WP_179259856.1">
    <property type="nucleotide sequence ID" value="NZ_CP058601.1"/>
</dbReference>
<proteinExistence type="predicted"/>
<dbReference type="EMBL" id="CP058601">
    <property type="protein sequence ID" value="QLG48115.1"/>
    <property type="molecule type" value="Genomic_DNA"/>
</dbReference>
<keyword evidence="2" id="KW-1185">Reference proteome</keyword>
<dbReference type="KEGG" id="haly:HYG82_04260"/>
<dbReference type="AlphaFoldDB" id="A0A7D5H5N0"/>
<name>A0A7D5H5N0_9EURY</name>
<dbReference type="GeneID" id="56032477"/>
<protein>
    <submittedName>
        <fullName evidence="1">Uncharacterized protein</fullName>
    </submittedName>
</protein>